<keyword evidence="3" id="KW-1185">Reference proteome</keyword>
<gene>
    <name evidence="2" type="ORF">DR999_PMT20361</name>
</gene>
<protein>
    <submittedName>
        <fullName evidence="2">L-amino-acid oxidase-like</fullName>
    </submittedName>
</protein>
<evidence type="ECO:0000256" key="1">
    <source>
        <dbReference type="SAM" id="MobiDB-lite"/>
    </source>
</evidence>
<feature type="region of interest" description="Disordered" evidence="1">
    <location>
        <begin position="227"/>
        <end position="250"/>
    </location>
</feature>
<comment type="caution">
    <text evidence="2">The sequence shown here is derived from an EMBL/GenBank/DDBJ whole genome shotgun (WGS) entry which is preliminary data.</text>
</comment>
<feature type="compositionally biased region" description="Polar residues" evidence="1">
    <location>
        <begin position="1"/>
        <end position="16"/>
    </location>
</feature>
<feature type="compositionally biased region" description="Pro residues" evidence="1">
    <location>
        <begin position="57"/>
        <end position="66"/>
    </location>
</feature>
<evidence type="ECO:0000313" key="3">
    <source>
        <dbReference type="Proteomes" id="UP000297703"/>
    </source>
</evidence>
<sequence length="250" mass="25759">MATLGASSLGISEGTSGTWGHGGSVVTVPELERSSVDTALGRGKSGAGGVKCIVSPNSPPSPPPPAGRKHMAQELVQGSAQQRNFSCSQQGGDVQGKISPPPPAKKYWGLEWLLAEPICPLPRAQVVWMGVKSDKFPTRQWPRSVTGLLEPSVTGAAPADPQSPNNQLSLPPSPAAQSDFGAIHAPRLLMLQPPRPSLRFISADVAGEGTEGGGRDALSVPVGVISEQAGPVEERATHPTARPGAKTKAA</sequence>
<dbReference type="Proteomes" id="UP000297703">
    <property type="component" value="Unassembled WGS sequence"/>
</dbReference>
<feature type="region of interest" description="Disordered" evidence="1">
    <location>
        <begin position="39"/>
        <end position="71"/>
    </location>
</feature>
<name>A0A4D9DSE9_9SAUR</name>
<feature type="region of interest" description="Disordered" evidence="1">
    <location>
        <begin position="1"/>
        <end position="26"/>
    </location>
</feature>
<accession>A0A4D9DSE9</accession>
<organism evidence="2 3">
    <name type="scientific">Platysternon megacephalum</name>
    <name type="common">big-headed turtle</name>
    <dbReference type="NCBI Taxonomy" id="55544"/>
    <lineage>
        <taxon>Eukaryota</taxon>
        <taxon>Metazoa</taxon>
        <taxon>Chordata</taxon>
        <taxon>Craniata</taxon>
        <taxon>Vertebrata</taxon>
        <taxon>Euteleostomi</taxon>
        <taxon>Archelosauria</taxon>
        <taxon>Testudinata</taxon>
        <taxon>Testudines</taxon>
        <taxon>Cryptodira</taxon>
        <taxon>Durocryptodira</taxon>
        <taxon>Testudinoidea</taxon>
        <taxon>Platysternidae</taxon>
        <taxon>Platysternon</taxon>
    </lineage>
</organism>
<dbReference type="EMBL" id="QXTE01000461">
    <property type="protein sequence ID" value="TFJ97782.1"/>
    <property type="molecule type" value="Genomic_DNA"/>
</dbReference>
<feature type="region of interest" description="Disordered" evidence="1">
    <location>
        <begin position="151"/>
        <end position="179"/>
    </location>
</feature>
<reference evidence="2 3" key="2">
    <citation type="submission" date="2019-04" db="EMBL/GenBank/DDBJ databases">
        <title>The genome sequence of big-headed turtle.</title>
        <authorList>
            <person name="Gong S."/>
        </authorList>
    </citation>
    <scope>NUCLEOTIDE SEQUENCE [LARGE SCALE GENOMIC DNA]</scope>
    <source>
        <strain evidence="2">DO16091913</strain>
        <tissue evidence="2">Muscle</tissue>
    </source>
</reference>
<evidence type="ECO:0000313" key="2">
    <source>
        <dbReference type="EMBL" id="TFJ97782.1"/>
    </source>
</evidence>
<reference evidence="2 3" key="1">
    <citation type="submission" date="2019-04" db="EMBL/GenBank/DDBJ databases">
        <title>Draft genome of the big-headed turtle Platysternon megacephalum.</title>
        <authorList>
            <person name="Gong S."/>
        </authorList>
    </citation>
    <scope>NUCLEOTIDE SEQUENCE [LARGE SCALE GENOMIC DNA]</scope>
    <source>
        <strain evidence="2">DO16091913</strain>
        <tissue evidence="2">Muscle</tissue>
    </source>
</reference>
<dbReference type="AlphaFoldDB" id="A0A4D9DSE9"/>
<proteinExistence type="predicted"/>